<dbReference type="AlphaFoldDB" id="A0A645HN80"/>
<dbReference type="NCBIfam" id="NF040999">
    <property type="entry name" value="pilin_ComGC"/>
    <property type="match status" value="1"/>
</dbReference>
<feature type="transmembrane region" description="Helical" evidence="8">
    <location>
        <begin position="6"/>
        <end position="28"/>
    </location>
</feature>
<evidence type="ECO:0000313" key="9">
    <source>
        <dbReference type="EMBL" id="MPN36903.1"/>
    </source>
</evidence>
<evidence type="ECO:0000256" key="4">
    <source>
        <dbReference type="ARBA" id="ARBA00022692"/>
    </source>
</evidence>
<evidence type="ECO:0000256" key="3">
    <source>
        <dbReference type="ARBA" id="ARBA00022481"/>
    </source>
</evidence>
<keyword evidence="3" id="KW-0488">Methylation</keyword>
<dbReference type="Pfam" id="PF07963">
    <property type="entry name" value="N_methyl"/>
    <property type="match status" value="1"/>
</dbReference>
<dbReference type="EMBL" id="VSSQ01091306">
    <property type="protein sequence ID" value="MPN36903.1"/>
    <property type="molecule type" value="Genomic_DNA"/>
</dbReference>
<dbReference type="InterPro" id="IPR000983">
    <property type="entry name" value="Bac_GSPG_pilin"/>
</dbReference>
<keyword evidence="6 8" id="KW-0472">Membrane</keyword>
<reference evidence="9" key="1">
    <citation type="submission" date="2019-08" db="EMBL/GenBank/DDBJ databases">
        <authorList>
            <person name="Kucharzyk K."/>
            <person name="Murdoch R.W."/>
            <person name="Higgins S."/>
            <person name="Loffler F."/>
        </authorList>
    </citation>
    <scope>NUCLEOTIDE SEQUENCE</scope>
</reference>
<evidence type="ECO:0000256" key="1">
    <source>
        <dbReference type="ARBA" id="ARBA00004162"/>
    </source>
</evidence>
<dbReference type="InterPro" id="IPR016940">
    <property type="entry name" value="ComGC"/>
</dbReference>
<dbReference type="GO" id="GO:0030420">
    <property type="term" value="P:establishment of competence for transformation"/>
    <property type="evidence" value="ECO:0007669"/>
    <property type="project" value="InterPro"/>
</dbReference>
<dbReference type="InterPro" id="IPR012902">
    <property type="entry name" value="N_methyl_site"/>
</dbReference>
<dbReference type="GO" id="GO:0015627">
    <property type="term" value="C:type II protein secretion system complex"/>
    <property type="evidence" value="ECO:0007669"/>
    <property type="project" value="InterPro"/>
</dbReference>
<comment type="subcellular location">
    <subcellularLocation>
        <location evidence="1">Cell membrane</location>
        <topology evidence="1">Single-pass membrane protein</topology>
    </subcellularLocation>
</comment>
<gene>
    <name evidence="9" type="ORF">SDC9_184415</name>
</gene>
<dbReference type="SUPFAM" id="SSF54523">
    <property type="entry name" value="Pili subunits"/>
    <property type="match status" value="1"/>
</dbReference>
<evidence type="ECO:0000256" key="6">
    <source>
        <dbReference type="ARBA" id="ARBA00023136"/>
    </source>
</evidence>
<accession>A0A645HN80</accession>
<evidence type="ECO:0000256" key="2">
    <source>
        <dbReference type="ARBA" id="ARBA00022475"/>
    </source>
</evidence>
<evidence type="ECO:0000256" key="5">
    <source>
        <dbReference type="ARBA" id="ARBA00022989"/>
    </source>
</evidence>
<evidence type="ECO:0008006" key="10">
    <source>
        <dbReference type="Google" id="ProtNLM"/>
    </source>
</evidence>
<keyword evidence="4 8" id="KW-0812">Transmembrane</keyword>
<keyword evidence="2" id="KW-1003">Cell membrane</keyword>
<sequence length="97" mass="10700">MKKGFTLLEMIIVVSVLSILFLLAVPNIQKVMGIVEKKGCNAMLKVVDSAILQFRLDYDEYPNDVSDLINAGLMNEEQIQCSPTQQVGISDGQAILQ</sequence>
<dbReference type="PRINTS" id="PR00813">
    <property type="entry name" value="BCTERIALGSPG"/>
</dbReference>
<protein>
    <recommendedName>
        <fullName evidence="10">ComG operon protein 3</fullName>
    </recommendedName>
</protein>
<proteinExistence type="inferred from homology"/>
<comment type="caution">
    <text evidence="9">The sequence shown here is derived from an EMBL/GenBank/DDBJ whole genome shotgun (WGS) entry which is preliminary data.</text>
</comment>
<dbReference type="GO" id="GO:0005886">
    <property type="term" value="C:plasma membrane"/>
    <property type="evidence" value="ECO:0007669"/>
    <property type="project" value="UniProtKB-SubCell"/>
</dbReference>
<dbReference type="GO" id="GO:0015628">
    <property type="term" value="P:protein secretion by the type II secretion system"/>
    <property type="evidence" value="ECO:0007669"/>
    <property type="project" value="InterPro"/>
</dbReference>
<evidence type="ECO:0000256" key="8">
    <source>
        <dbReference type="SAM" id="Phobius"/>
    </source>
</evidence>
<comment type="similarity">
    <text evidence="7">Belongs to the ComGC family.</text>
</comment>
<dbReference type="NCBIfam" id="TIGR02532">
    <property type="entry name" value="IV_pilin_GFxxxE"/>
    <property type="match status" value="1"/>
</dbReference>
<name>A0A645HN80_9ZZZZ</name>
<dbReference type="PROSITE" id="PS00409">
    <property type="entry name" value="PROKAR_NTER_METHYL"/>
    <property type="match status" value="1"/>
</dbReference>
<keyword evidence="5 8" id="KW-1133">Transmembrane helix</keyword>
<dbReference type="Gene3D" id="3.30.700.10">
    <property type="entry name" value="Glycoprotein, Type 4 Pilin"/>
    <property type="match status" value="1"/>
</dbReference>
<evidence type="ECO:0000256" key="7">
    <source>
        <dbReference type="ARBA" id="ARBA00043982"/>
    </source>
</evidence>
<organism evidence="9">
    <name type="scientific">bioreactor metagenome</name>
    <dbReference type="NCBI Taxonomy" id="1076179"/>
    <lineage>
        <taxon>unclassified sequences</taxon>
        <taxon>metagenomes</taxon>
        <taxon>ecological metagenomes</taxon>
    </lineage>
</organism>
<dbReference type="InterPro" id="IPR045584">
    <property type="entry name" value="Pilin-like"/>
</dbReference>